<organism evidence="1 2">
    <name type="scientific">Candidatus Terasakiella magnetica</name>
    <dbReference type="NCBI Taxonomy" id="1867952"/>
    <lineage>
        <taxon>Bacteria</taxon>
        <taxon>Pseudomonadati</taxon>
        <taxon>Pseudomonadota</taxon>
        <taxon>Alphaproteobacteria</taxon>
        <taxon>Rhodospirillales</taxon>
        <taxon>Terasakiellaceae</taxon>
        <taxon>Terasakiella</taxon>
    </lineage>
</organism>
<dbReference type="AlphaFoldDB" id="A0A1C3RH68"/>
<dbReference type="STRING" id="1867952.MTBPR1_260010"/>
<dbReference type="EMBL" id="FLYE01000019">
    <property type="protein sequence ID" value="SCA56615.1"/>
    <property type="molecule type" value="Genomic_DNA"/>
</dbReference>
<keyword evidence="2" id="KW-1185">Reference proteome</keyword>
<dbReference type="Proteomes" id="UP000231658">
    <property type="component" value="Unassembled WGS sequence"/>
</dbReference>
<dbReference type="RefSeq" id="WP_069188711.1">
    <property type="nucleotide sequence ID" value="NZ_FLYE01000019.1"/>
</dbReference>
<accession>A0A1C3RH68</accession>
<gene>
    <name evidence="1" type="ORF">MTBPR1_260010</name>
</gene>
<sequence length="65" mass="7405">MSYKKPIKHPAKGDENSQILDSLDDVGEENSDGNELSIYGLAAQLKNIITQYRMDRAERKHESKK</sequence>
<proteinExistence type="predicted"/>
<protein>
    <submittedName>
        <fullName evidence="1">Uncharacterized protein</fullName>
    </submittedName>
</protein>
<evidence type="ECO:0000313" key="1">
    <source>
        <dbReference type="EMBL" id="SCA56615.1"/>
    </source>
</evidence>
<reference evidence="1 2" key="1">
    <citation type="submission" date="2016-07" db="EMBL/GenBank/DDBJ databases">
        <authorList>
            <person name="Lefevre C.T."/>
        </authorList>
    </citation>
    <scope>NUCLEOTIDE SEQUENCE [LARGE SCALE GENOMIC DNA]</scope>
    <source>
        <strain evidence="1">PR1</strain>
    </source>
</reference>
<evidence type="ECO:0000313" key="2">
    <source>
        <dbReference type="Proteomes" id="UP000231658"/>
    </source>
</evidence>
<name>A0A1C3RH68_9PROT</name>